<evidence type="ECO:0000256" key="5">
    <source>
        <dbReference type="SAM" id="Phobius"/>
    </source>
</evidence>
<protein>
    <submittedName>
        <fullName evidence="8">Phosphatase PAP2 family protein</fullName>
    </submittedName>
</protein>
<dbReference type="GO" id="GO:0045017">
    <property type="term" value="P:glycerolipid biosynthetic process"/>
    <property type="evidence" value="ECO:0007669"/>
    <property type="project" value="InterPro"/>
</dbReference>
<dbReference type="Pfam" id="PF14378">
    <property type="entry name" value="PAP2_3"/>
    <property type="match status" value="1"/>
</dbReference>
<evidence type="ECO:0000259" key="6">
    <source>
        <dbReference type="Pfam" id="PF03007"/>
    </source>
</evidence>
<comment type="subcellular location">
    <subcellularLocation>
        <location evidence="1">Membrane</location>
        <topology evidence="1">Multi-pass membrane protein</topology>
    </subcellularLocation>
</comment>
<dbReference type="PANTHER" id="PTHR31310">
    <property type="match status" value="1"/>
</dbReference>
<dbReference type="Proteomes" id="UP000635245">
    <property type="component" value="Unassembled WGS sequence"/>
</dbReference>
<dbReference type="GO" id="GO:0004144">
    <property type="term" value="F:diacylglycerol O-acyltransferase activity"/>
    <property type="evidence" value="ECO:0007669"/>
    <property type="project" value="InterPro"/>
</dbReference>
<feature type="transmembrane region" description="Helical" evidence="5">
    <location>
        <begin position="113"/>
        <end position="131"/>
    </location>
</feature>
<feature type="domain" description="O-acyltransferase WSD1-like N-terminal" evidence="6">
    <location>
        <begin position="257"/>
        <end position="387"/>
    </location>
</feature>
<evidence type="ECO:0000313" key="9">
    <source>
        <dbReference type="Proteomes" id="UP000635245"/>
    </source>
</evidence>
<sequence length="515" mass="54962">MTDGSSVGTVRRARWWLELLFGLGLFGVYLIIKFLPLPANFARALANGEAILALERLLGLDFELPANRWLAEQGWLMVVANYEYAFTYIVTTLVLLVWVFARRPEHYSWVRNSFLLLNLVALAVFWLYPVAPPRMLPDAGFVDTVRVGQTWGSWGSPMVDNANQLAAMPSLHIAWALWVSVVLARISGGLLVQVVSAVHVLVTFVVIVATGNHYWLDAVGGVLVVWVGIALTSGGRRRCDRLTPDEARLLAASARPTGALVLLDTSGGRVPSPEQARSVLAARLPVWPRLRQRPPRRARPPHWAEHAHLNWAWHVRSFDVSRPDGTPGGMPALHRLVAALAAEPLPRDRPLWRLAVVTGIGDDVAAVVLLAHPVLAGESVVALATDVLGGPSLWAGGASEPAHWTGVPGGFATVRLDQREVPTEGLPGGLADALAGESVPVTVSSGGEAASLVLGLPVAAVVAIPALPADAPAAVAVLEYGDEVSIGVLAAGDVGRFARAVDAALDQLRLDSRRG</sequence>
<keyword evidence="9" id="KW-1185">Reference proteome</keyword>
<evidence type="ECO:0000256" key="3">
    <source>
        <dbReference type="ARBA" id="ARBA00022989"/>
    </source>
</evidence>
<feature type="transmembrane region" description="Helical" evidence="5">
    <location>
        <begin position="214"/>
        <end position="232"/>
    </location>
</feature>
<evidence type="ECO:0000256" key="4">
    <source>
        <dbReference type="ARBA" id="ARBA00023136"/>
    </source>
</evidence>
<feature type="transmembrane region" description="Helical" evidence="5">
    <location>
        <begin position="84"/>
        <end position="101"/>
    </location>
</feature>
<keyword evidence="2 5" id="KW-0812">Transmembrane</keyword>
<dbReference type="CDD" id="cd03386">
    <property type="entry name" value="PAP2_Aur1_like"/>
    <property type="match status" value="1"/>
</dbReference>
<name>A0A934V8E1_9PSEU</name>
<organism evidence="8 9">
    <name type="scientific">Prauserella cavernicola</name>
    <dbReference type="NCBI Taxonomy" id="2800127"/>
    <lineage>
        <taxon>Bacteria</taxon>
        <taxon>Bacillati</taxon>
        <taxon>Actinomycetota</taxon>
        <taxon>Actinomycetes</taxon>
        <taxon>Pseudonocardiales</taxon>
        <taxon>Pseudonocardiaceae</taxon>
        <taxon>Prauserella</taxon>
    </lineage>
</organism>
<dbReference type="Pfam" id="PF03007">
    <property type="entry name" value="WS_DGAT_cat"/>
    <property type="match status" value="1"/>
</dbReference>
<feature type="transmembrane region" description="Helical" evidence="5">
    <location>
        <begin position="165"/>
        <end position="183"/>
    </location>
</feature>
<feature type="domain" description="Inositolphosphotransferase Aur1/Ipt1" evidence="7">
    <location>
        <begin position="50"/>
        <end position="231"/>
    </location>
</feature>
<dbReference type="AlphaFoldDB" id="A0A934V8E1"/>
<evidence type="ECO:0000256" key="1">
    <source>
        <dbReference type="ARBA" id="ARBA00004141"/>
    </source>
</evidence>
<reference evidence="8" key="1">
    <citation type="submission" date="2020-12" db="EMBL/GenBank/DDBJ databases">
        <title>Prauserella sp. ASG 168, a novel actinomycete isolated from cave rock.</title>
        <authorList>
            <person name="Suriyachadkun C."/>
        </authorList>
    </citation>
    <scope>NUCLEOTIDE SEQUENCE</scope>
    <source>
        <strain evidence="8">ASG 168</strain>
    </source>
</reference>
<dbReference type="InterPro" id="IPR052185">
    <property type="entry name" value="IPC_Synthase-Related"/>
</dbReference>
<keyword evidence="3 5" id="KW-1133">Transmembrane helix</keyword>
<dbReference type="GO" id="GO:0016020">
    <property type="term" value="C:membrane"/>
    <property type="evidence" value="ECO:0007669"/>
    <property type="project" value="UniProtKB-SubCell"/>
</dbReference>
<gene>
    <name evidence="8" type="ORF">JHE00_28050</name>
</gene>
<proteinExistence type="predicted"/>
<dbReference type="InterPro" id="IPR004255">
    <property type="entry name" value="O-acyltransferase_WSD1_N"/>
</dbReference>
<keyword evidence="4 5" id="KW-0472">Membrane</keyword>
<evidence type="ECO:0000259" key="7">
    <source>
        <dbReference type="Pfam" id="PF14378"/>
    </source>
</evidence>
<feature type="transmembrane region" description="Helical" evidence="5">
    <location>
        <begin position="15"/>
        <end position="35"/>
    </location>
</feature>
<feature type="transmembrane region" description="Helical" evidence="5">
    <location>
        <begin position="190"/>
        <end position="208"/>
    </location>
</feature>
<evidence type="ECO:0000313" key="8">
    <source>
        <dbReference type="EMBL" id="MBK1788200.1"/>
    </source>
</evidence>
<accession>A0A934V8E1</accession>
<dbReference type="EMBL" id="JAENJH010000009">
    <property type="protein sequence ID" value="MBK1788200.1"/>
    <property type="molecule type" value="Genomic_DNA"/>
</dbReference>
<evidence type="ECO:0000256" key="2">
    <source>
        <dbReference type="ARBA" id="ARBA00022692"/>
    </source>
</evidence>
<dbReference type="PANTHER" id="PTHR31310:SF7">
    <property type="entry name" value="PA-PHOSPHATASE RELATED-FAMILY PROTEIN DDB_G0268928"/>
    <property type="match status" value="1"/>
</dbReference>
<dbReference type="InterPro" id="IPR026841">
    <property type="entry name" value="Aur1/Ipt1"/>
</dbReference>
<comment type="caution">
    <text evidence="8">The sequence shown here is derived from an EMBL/GenBank/DDBJ whole genome shotgun (WGS) entry which is preliminary data.</text>
</comment>